<name>A0AAD6DBW5_9EURO</name>
<dbReference type="Proteomes" id="UP001216150">
    <property type="component" value="Unassembled WGS sequence"/>
</dbReference>
<dbReference type="EMBL" id="JAQJAC010000010">
    <property type="protein sequence ID" value="KAJ5569087.1"/>
    <property type="molecule type" value="Genomic_DNA"/>
</dbReference>
<gene>
    <name evidence="1" type="ORF">N7450_011573</name>
</gene>
<protein>
    <submittedName>
        <fullName evidence="1">Uncharacterized protein</fullName>
    </submittedName>
</protein>
<keyword evidence="2" id="KW-1185">Reference proteome</keyword>
<proteinExistence type="predicted"/>
<dbReference type="AlphaFoldDB" id="A0AAD6DBW5"/>
<comment type="caution">
    <text evidence="1">The sequence shown here is derived from an EMBL/GenBank/DDBJ whole genome shotgun (WGS) entry which is preliminary data.</text>
</comment>
<sequence length="142" mass="15431">MSAQLRSRVHAYISSASRTSPTSNDLIVELRTLSATATEMLEIATDSTRKDSVNAASDSESARDALNQLATVYELYTTGGKINELGGGDGATKAGQPSPGIKITFDPKNIFDTLRADIRNRFEQKVLELRKAVRSIEEKAQI</sequence>
<evidence type="ECO:0000313" key="2">
    <source>
        <dbReference type="Proteomes" id="UP001216150"/>
    </source>
</evidence>
<accession>A0AAD6DBW5</accession>
<evidence type="ECO:0000313" key="1">
    <source>
        <dbReference type="EMBL" id="KAJ5569087.1"/>
    </source>
</evidence>
<organism evidence="1 2">
    <name type="scientific">Penicillium hetheringtonii</name>
    <dbReference type="NCBI Taxonomy" id="911720"/>
    <lineage>
        <taxon>Eukaryota</taxon>
        <taxon>Fungi</taxon>
        <taxon>Dikarya</taxon>
        <taxon>Ascomycota</taxon>
        <taxon>Pezizomycotina</taxon>
        <taxon>Eurotiomycetes</taxon>
        <taxon>Eurotiomycetidae</taxon>
        <taxon>Eurotiales</taxon>
        <taxon>Aspergillaceae</taxon>
        <taxon>Penicillium</taxon>
    </lineage>
</organism>
<reference evidence="1 2" key="1">
    <citation type="journal article" date="2023" name="IMA Fungus">
        <title>Comparative genomic study of the Penicillium genus elucidates a diverse pangenome and 15 lateral gene transfer events.</title>
        <authorList>
            <person name="Petersen C."/>
            <person name="Sorensen T."/>
            <person name="Nielsen M.R."/>
            <person name="Sondergaard T.E."/>
            <person name="Sorensen J.L."/>
            <person name="Fitzpatrick D.A."/>
            <person name="Frisvad J.C."/>
            <person name="Nielsen K.L."/>
        </authorList>
    </citation>
    <scope>NUCLEOTIDE SEQUENCE [LARGE SCALE GENOMIC DNA]</scope>
    <source>
        <strain evidence="1 2">IBT 29057</strain>
    </source>
</reference>